<dbReference type="Gene3D" id="3.40.50.10310">
    <property type="entry name" value="Creatininase"/>
    <property type="match status" value="1"/>
</dbReference>
<dbReference type="Proteomes" id="UP001595685">
    <property type="component" value="Unassembled WGS sequence"/>
</dbReference>
<keyword evidence="7" id="KW-1185">Reference proteome</keyword>
<evidence type="ECO:0000256" key="3">
    <source>
        <dbReference type="ARBA" id="ARBA00022801"/>
    </source>
</evidence>
<comment type="cofactor">
    <cofactor evidence="1">
        <name>Zn(2+)</name>
        <dbReference type="ChEBI" id="CHEBI:29105"/>
    </cofactor>
</comment>
<dbReference type="PANTHER" id="PTHR35005:SF1">
    <property type="entry name" value="2-AMINO-5-FORMYLAMINO-6-RIBOSYLAMINOPYRIMIDIN-4(3H)-ONE 5'-MONOPHOSPHATE DEFORMYLASE"/>
    <property type="match status" value="1"/>
</dbReference>
<dbReference type="InterPro" id="IPR003785">
    <property type="entry name" value="Creatininase/forma_Hydrolase"/>
</dbReference>
<reference evidence="7" key="1">
    <citation type="journal article" date="2019" name="Int. J. Syst. Evol. Microbiol.">
        <title>The Global Catalogue of Microorganisms (GCM) 10K type strain sequencing project: providing services to taxonomists for standard genome sequencing and annotation.</title>
        <authorList>
            <consortium name="The Broad Institute Genomics Platform"/>
            <consortium name="The Broad Institute Genome Sequencing Center for Infectious Disease"/>
            <person name="Wu L."/>
            <person name="Ma J."/>
        </authorList>
    </citation>
    <scope>NUCLEOTIDE SEQUENCE [LARGE SCALE GENOMIC DNA]</scope>
    <source>
        <strain evidence="7">NCAIM B.02333</strain>
    </source>
</reference>
<dbReference type="EMBL" id="JBHRWW010000003">
    <property type="protein sequence ID" value="MFC3687988.1"/>
    <property type="molecule type" value="Genomic_DNA"/>
</dbReference>
<keyword evidence="4" id="KW-0862">Zinc</keyword>
<sequence>MTRWQDLTWPEVHGAVARTPWALLPFGAVEEHGPHLPLGTDALVAGSLASRVAAAADLIELPVMPYGQVWSLEHFDGSLSVSDDTLVALVLGVADGLRRAGVKGLVLLSAHLGNAAALKKATRALEERGGLPAIALTYPGLAAVAAQVRQAPESHPAIMHADELETSVMLALHPEEVSMDRAVSEYPEYPPHFDVGAVRWDTVSRSGVFGDATAATADTGRTIVDHVVATAVSVIDGWKKELE</sequence>
<comment type="caution">
    <text evidence="6">The sequence shown here is derived from an EMBL/GenBank/DDBJ whole genome shotgun (WGS) entry which is preliminary data.</text>
</comment>
<evidence type="ECO:0000313" key="6">
    <source>
        <dbReference type="EMBL" id="MFC3687988.1"/>
    </source>
</evidence>
<accession>A0ABV7WHJ5</accession>
<comment type="similarity">
    <text evidence="5">Belongs to the creatininase superfamily.</text>
</comment>
<keyword evidence="2" id="KW-0479">Metal-binding</keyword>
<evidence type="ECO:0000256" key="2">
    <source>
        <dbReference type="ARBA" id="ARBA00022723"/>
    </source>
</evidence>
<evidence type="ECO:0000313" key="7">
    <source>
        <dbReference type="Proteomes" id="UP001595685"/>
    </source>
</evidence>
<protein>
    <submittedName>
        <fullName evidence="6">Creatininase family protein</fullName>
    </submittedName>
</protein>
<evidence type="ECO:0000256" key="5">
    <source>
        <dbReference type="ARBA" id="ARBA00024029"/>
    </source>
</evidence>
<evidence type="ECO:0000256" key="1">
    <source>
        <dbReference type="ARBA" id="ARBA00001947"/>
    </source>
</evidence>
<proteinExistence type="inferred from homology"/>
<dbReference type="InterPro" id="IPR024087">
    <property type="entry name" value="Creatininase-like_sf"/>
</dbReference>
<evidence type="ECO:0000256" key="4">
    <source>
        <dbReference type="ARBA" id="ARBA00022833"/>
    </source>
</evidence>
<dbReference type="RefSeq" id="WP_340293118.1">
    <property type="nucleotide sequence ID" value="NZ_JBBEOI010000096.1"/>
</dbReference>
<keyword evidence="3" id="KW-0378">Hydrolase</keyword>
<name>A0ABV7WHJ5_9MICO</name>
<gene>
    <name evidence="6" type="ORF">ACFOLH_06495</name>
</gene>
<organism evidence="6 7">
    <name type="scientific">Aquipuribacter hungaricus</name>
    <dbReference type="NCBI Taxonomy" id="545624"/>
    <lineage>
        <taxon>Bacteria</taxon>
        <taxon>Bacillati</taxon>
        <taxon>Actinomycetota</taxon>
        <taxon>Actinomycetes</taxon>
        <taxon>Micrococcales</taxon>
        <taxon>Intrasporangiaceae</taxon>
        <taxon>Aquipuribacter</taxon>
    </lineage>
</organism>
<dbReference type="SUPFAM" id="SSF102215">
    <property type="entry name" value="Creatininase"/>
    <property type="match status" value="1"/>
</dbReference>
<dbReference type="Pfam" id="PF02633">
    <property type="entry name" value="Creatininase"/>
    <property type="match status" value="1"/>
</dbReference>
<dbReference type="PANTHER" id="PTHR35005">
    <property type="entry name" value="3-DEHYDRO-SCYLLO-INOSOSE HYDROLASE"/>
    <property type="match status" value="1"/>
</dbReference>